<evidence type="ECO:0000313" key="1">
    <source>
        <dbReference type="EMBL" id="GIJ75408.1"/>
    </source>
</evidence>
<gene>
    <name evidence="1" type="ORF">Voc01_103250</name>
</gene>
<accession>A0A8J4A5R2</accession>
<evidence type="ECO:0000313" key="2">
    <source>
        <dbReference type="Proteomes" id="UP000635606"/>
    </source>
</evidence>
<dbReference type="Gene3D" id="3.30.497.10">
    <property type="entry name" value="Antithrombin, subunit I, domain 2"/>
    <property type="match status" value="1"/>
</dbReference>
<keyword evidence="2" id="KW-1185">Reference proteome</keyword>
<dbReference type="InterPro" id="IPR036186">
    <property type="entry name" value="Serpin_sf"/>
</dbReference>
<organism evidence="1 2">
    <name type="scientific">Virgisporangium ochraceum</name>
    <dbReference type="NCBI Taxonomy" id="65505"/>
    <lineage>
        <taxon>Bacteria</taxon>
        <taxon>Bacillati</taxon>
        <taxon>Actinomycetota</taxon>
        <taxon>Actinomycetes</taxon>
        <taxon>Micromonosporales</taxon>
        <taxon>Micromonosporaceae</taxon>
        <taxon>Virgisporangium</taxon>
    </lineage>
</organism>
<dbReference type="EMBL" id="BOPH01000156">
    <property type="protein sequence ID" value="GIJ75408.1"/>
    <property type="molecule type" value="Genomic_DNA"/>
</dbReference>
<dbReference type="SUPFAM" id="SSF56574">
    <property type="entry name" value="Serpins"/>
    <property type="match status" value="1"/>
</dbReference>
<sequence length="401" mass="41281">MTATTTDVSAAVARFAERFHAAVGTGHHVGSPLGAWLLLALCAAAAGPGSRTDPALADALGVSPEEARTWAQGLLAARHPLVLTAAAAWTGATAPPTTAPRLARDLPAAVATGPLPDQRALDAWAAENTQGLIDRFPVTVTPETLLVLATALATKVSWTEPFHTAPAADLRAGGTWAGRLTTVLRSPSGWGHVSYVARSRRAGLVAVHSAQAFDAESAHGLRVTSVIAEPGVPAADVLAAAYEPEPDEVSLFDLPLGEGPLWTITAEETRTTAADGREEWCTSVLPAWRAGNDHDLAAGDLGFPGAARALAASLGLPEFVFEARQAAVAAYSRYGFEAAAVSVGAVAGGIAAEPRKGVLRTAELRFAHPYAVVAVATGGDTPWDGLPVFSAWVADPEDAEE</sequence>
<dbReference type="AlphaFoldDB" id="A0A8J4A5R2"/>
<protein>
    <recommendedName>
        <fullName evidence="3">Proteinase inhibitor I4 serpin</fullName>
    </recommendedName>
</protein>
<comment type="caution">
    <text evidence="1">The sequence shown here is derived from an EMBL/GenBank/DDBJ whole genome shotgun (WGS) entry which is preliminary data.</text>
</comment>
<reference evidence="1" key="1">
    <citation type="submission" date="2021-01" db="EMBL/GenBank/DDBJ databases">
        <title>Whole genome shotgun sequence of Virgisporangium ochraceum NBRC 16418.</title>
        <authorList>
            <person name="Komaki H."/>
            <person name="Tamura T."/>
        </authorList>
    </citation>
    <scope>NUCLEOTIDE SEQUENCE</scope>
    <source>
        <strain evidence="1">NBRC 16418</strain>
    </source>
</reference>
<evidence type="ECO:0008006" key="3">
    <source>
        <dbReference type="Google" id="ProtNLM"/>
    </source>
</evidence>
<dbReference type="RefSeq" id="WP_203935169.1">
    <property type="nucleotide sequence ID" value="NZ_BOPH01000156.1"/>
</dbReference>
<dbReference type="Proteomes" id="UP000635606">
    <property type="component" value="Unassembled WGS sequence"/>
</dbReference>
<proteinExistence type="predicted"/>
<name>A0A8J4A5R2_9ACTN</name>
<dbReference type="InterPro" id="IPR042178">
    <property type="entry name" value="Serpin_sf_1"/>
</dbReference>